<organism evidence="1 4">
    <name type="scientific">Myxococcus virescens</name>
    <dbReference type="NCBI Taxonomy" id="83456"/>
    <lineage>
        <taxon>Bacteria</taxon>
        <taxon>Pseudomonadati</taxon>
        <taxon>Myxococcota</taxon>
        <taxon>Myxococcia</taxon>
        <taxon>Myxococcales</taxon>
        <taxon>Cystobacterineae</taxon>
        <taxon>Myxococcaceae</taxon>
        <taxon>Myxococcus</taxon>
    </lineage>
</organism>
<keyword evidence="3" id="KW-1185">Reference proteome</keyword>
<evidence type="ECO:0000313" key="2">
    <source>
        <dbReference type="EMBL" id="SDF27676.1"/>
    </source>
</evidence>
<sequence>MDATSQQAMMVGQRTARDGAPQPYIEVRFPRGTSQRILNAALHRLYANVEMATPEKERWNVHIEMRPDILIYSGGCVYLELAEGTPEEAERATAMLKDLVS</sequence>
<evidence type="ECO:0000313" key="3">
    <source>
        <dbReference type="Proteomes" id="UP000198717"/>
    </source>
</evidence>
<dbReference type="Proteomes" id="UP000198717">
    <property type="component" value="Unassembled WGS sequence"/>
</dbReference>
<dbReference type="RefSeq" id="WP_244172347.1">
    <property type="nucleotide sequence ID" value="NZ_BJVY01000157.1"/>
</dbReference>
<name>A0A511HQU0_9BACT</name>
<comment type="caution">
    <text evidence="1">The sequence shown here is derived from an EMBL/GenBank/DDBJ whole genome shotgun (WGS) entry which is preliminary data.</text>
</comment>
<evidence type="ECO:0000313" key="4">
    <source>
        <dbReference type="Proteomes" id="UP000321224"/>
    </source>
</evidence>
<evidence type="ECO:0000313" key="1">
    <source>
        <dbReference type="EMBL" id="GEL75755.1"/>
    </source>
</evidence>
<gene>
    <name evidence="1" type="ORF">MVI01_75390</name>
    <name evidence="2" type="ORF">SAMN04488504_12755</name>
</gene>
<reference evidence="2 3" key="1">
    <citation type="submission" date="2016-10" db="EMBL/GenBank/DDBJ databases">
        <authorList>
            <person name="Varghese N."/>
            <person name="Submissions S."/>
        </authorList>
    </citation>
    <scope>NUCLEOTIDE SEQUENCE [LARGE SCALE GENOMIC DNA]</scope>
    <source>
        <strain evidence="2 3">DSM 2260</strain>
    </source>
</reference>
<proteinExistence type="predicted"/>
<dbReference type="AlphaFoldDB" id="A0A511HQU0"/>
<dbReference type="EMBL" id="FNAJ01000027">
    <property type="protein sequence ID" value="SDF27676.1"/>
    <property type="molecule type" value="Genomic_DNA"/>
</dbReference>
<dbReference type="Proteomes" id="UP000321224">
    <property type="component" value="Unassembled WGS sequence"/>
</dbReference>
<protein>
    <submittedName>
        <fullName evidence="1">Uncharacterized protein</fullName>
    </submittedName>
</protein>
<dbReference type="EMBL" id="BJVY01000157">
    <property type="protein sequence ID" value="GEL75755.1"/>
    <property type="molecule type" value="Genomic_DNA"/>
</dbReference>
<reference evidence="1 4" key="2">
    <citation type="submission" date="2019-07" db="EMBL/GenBank/DDBJ databases">
        <title>Whole genome shotgun sequence of Myxococcus virescens NBRC 100334.</title>
        <authorList>
            <person name="Hosoyama A."/>
            <person name="Uohara A."/>
            <person name="Ohji S."/>
            <person name="Ichikawa N."/>
        </authorList>
    </citation>
    <scope>NUCLEOTIDE SEQUENCE [LARGE SCALE GENOMIC DNA]</scope>
    <source>
        <strain evidence="1 4">NBRC 100334</strain>
    </source>
</reference>
<accession>A0A511HQU0</accession>